<proteinExistence type="predicted"/>
<keyword evidence="1" id="KW-1133">Transmembrane helix</keyword>
<dbReference type="OrthoDB" id="5786576at2759"/>
<keyword evidence="3" id="KW-1185">Reference proteome</keyword>
<sequence>MITSTTFFHFFLAQIFYGLLISGTVGYVVVVQPSTHLFEGEEIVKHTRPHVMRTPTKFINEKGEEVSGTVEEPCATKILPSYRPRWGHIANGSQVEIQQDEVSNFVATFVQCQAETNESRKSCHGVQHHTYSSECVTIFEHRTANVRMANTATDFFEADIRVPIMCECRLRKFVGKDATPEKKLLKTLSQLEDFMLH</sequence>
<dbReference type="Gene3D" id="2.10.90.10">
    <property type="entry name" value="Cystine-knot cytokines"/>
    <property type="match status" value="1"/>
</dbReference>
<accession>A0A9P1N448</accession>
<dbReference type="SUPFAM" id="SSF57501">
    <property type="entry name" value="Cystine-knot cytokines"/>
    <property type="match status" value="1"/>
</dbReference>
<name>A0A9P1N448_9PELO</name>
<evidence type="ECO:0000313" key="2">
    <source>
        <dbReference type="EMBL" id="CAI5450625.1"/>
    </source>
</evidence>
<keyword evidence="1" id="KW-0812">Transmembrane</keyword>
<protein>
    <submittedName>
        <fullName evidence="2">Uncharacterized protein</fullName>
    </submittedName>
</protein>
<organism evidence="2 3">
    <name type="scientific">Caenorhabditis angaria</name>
    <dbReference type="NCBI Taxonomy" id="860376"/>
    <lineage>
        <taxon>Eukaryota</taxon>
        <taxon>Metazoa</taxon>
        <taxon>Ecdysozoa</taxon>
        <taxon>Nematoda</taxon>
        <taxon>Chromadorea</taxon>
        <taxon>Rhabditida</taxon>
        <taxon>Rhabditina</taxon>
        <taxon>Rhabditomorpha</taxon>
        <taxon>Rhabditoidea</taxon>
        <taxon>Rhabditidae</taxon>
        <taxon>Peloderinae</taxon>
        <taxon>Caenorhabditis</taxon>
    </lineage>
</organism>
<dbReference type="AlphaFoldDB" id="A0A9P1N448"/>
<dbReference type="InterPro" id="IPR029034">
    <property type="entry name" value="Cystine-knot_cytokine"/>
</dbReference>
<dbReference type="Proteomes" id="UP001152747">
    <property type="component" value="Unassembled WGS sequence"/>
</dbReference>
<gene>
    <name evidence="2" type="ORF">CAMP_LOCUS13262</name>
</gene>
<dbReference type="EMBL" id="CANHGI010000005">
    <property type="protein sequence ID" value="CAI5450625.1"/>
    <property type="molecule type" value="Genomic_DNA"/>
</dbReference>
<evidence type="ECO:0000313" key="3">
    <source>
        <dbReference type="Proteomes" id="UP001152747"/>
    </source>
</evidence>
<evidence type="ECO:0000256" key="1">
    <source>
        <dbReference type="SAM" id="Phobius"/>
    </source>
</evidence>
<keyword evidence="1" id="KW-0472">Membrane</keyword>
<feature type="transmembrane region" description="Helical" evidence="1">
    <location>
        <begin position="7"/>
        <end position="30"/>
    </location>
</feature>
<comment type="caution">
    <text evidence="2">The sequence shown here is derived from an EMBL/GenBank/DDBJ whole genome shotgun (WGS) entry which is preliminary data.</text>
</comment>
<reference evidence="2" key="1">
    <citation type="submission" date="2022-11" db="EMBL/GenBank/DDBJ databases">
        <authorList>
            <person name="Kikuchi T."/>
        </authorList>
    </citation>
    <scope>NUCLEOTIDE SEQUENCE</scope>
    <source>
        <strain evidence="2">PS1010</strain>
    </source>
</reference>